<accession>A0A0R0M4I3</accession>
<comment type="caution">
    <text evidence="1">The sequence shown here is derived from an EMBL/GenBank/DDBJ whole genome shotgun (WGS) entry which is preliminary data.</text>
</comment>
<reference evidence="1 2" key="1">
    <citation type="submission" date="2015-07" db="EMBL/GenBank/DDBJ databases">
        <title>The genome of Pseudoloma neurophilia, a relevant intracellular parasite of the zebrafish.</title>
        <authorList>
            <person name="Ndikumana S."/>
            <person name="Pelin A."/>
            <person name="Sanders J."/>
            <person name="Corradi N."/>
        </authorList>
    </citation>
    <scope>NUCLEOTIDE SEQUENCE [LARGE SCALE GENOMIC DNA]</scope>
    <source>
        <strain evidence="1 2">MK1</strain>
    </source>
</reference>
<feature type="non-terminal residue" evidence="1">
    <location>
        <position position="1"/>
    </location>
</feature>
<sequence length="102" mass="11606">LDQKLKKILEETGMLKEKKGRLSIGIKHEIQLIDPEKSSISKPYRRNKAEKELIDQEVKKLLAEGKIVGSNSKYLSPVVIVGKPDGSKRFCIDYRKLNLNTV</sequence>
<proteinExistence type="predicted"/>
<keyword evidence="2" id="KW-1185">Reference proteome</keyword>
<dbReference type="EMBL" id="LGUB01000169">
    <property type="protein sequence ID" value="KRH93959.1"/>
    <property type="molecule type" value="Genomic_DNA"/>
</dbReference>
<evidence type="ECO:0000313" key="2">
    <source>
        <dbReference type="Proteomes" id="UP000051530"/>
    </source>
</evidence>
<dbReference type="SUPFAM" id="SSF56672">
    <property type="entry name" value="DNA/RNA polymerases"/>
    <property type="match status" value="1"/>
</dbReference>
<evidence type="ECO:0008006" key="3">
    <source>
        <dbReference type="Google" id="ProtNLM"/>
    </source>
</evidence>
<dbReference type="PANTHER" id="PTHR24559">
    <property type="entry name" value="TRANSPOSON TY3-I GAG-POL POLYPROTEIN"/>
    <property type="match status" value="1"/>
</dbReference>
<dbReference type="VEuPathDB" id="MicrosporidiaDB:M153_4660001414"/>
<dbReference type="Proteomes" id="UP000051530">
    <property type="component" value="Unassembled WGS sequence"/>
</dbReference>
<protein>
    <recommendedName>
        <fullName evidence="3">LTR retrotransposon</fullName>
    </recommendedName>
</protein>
<gene>
    <name evidence="1" type="ORF">M153_4660001414</name>
</gene>
<evidence type="ECO:0000313" key="1">
    <source>
        <dbReference type="EMBL" id="KRH93959.1"/>
    </source>
</evidence>
<dbReference type="InterPro" id="IPR043502">
    <property type="entry name" value="DNA/RNA_pol_sf"/>
</dbReference>
<dbReference type="Gene3D" id="3.10.10.10">
    <property type="entry name" value="HIV Type 1 Reverse Transcriptase, subunit A, domain 1"/>
    <property type="match status" value="1"/>
</dbReference>
<dbReference type="PANTHER" id="PTHR24559:SF444">
    <property type="entry name" value="REVERSE TRANSCRIPTASE DOMAIN-CONTAINING PROTEIN"/>
    <property type="match status" value="1"/>
</dbReference>
<name>A0A0R0M4I3_9MICR</name>
<dbReference type="OrthoDB" id="2195352at2759"/>
<organism evidence="1 2">
    <name type="scientific">Pseudoloma neurophilia</name>
    <dbReference type="NCBI Taxonomy" id="146866"/>
    <lineage>
        <taxon>Eukaryota</taxon>
        <taxon>Fungi</taxon>
        <taxon>Fungi incertae sedis</taxon>
        <taxon>Microsporidia</taxon>
        <taxon>Pseudoloma</taxon>
    </lineage>
</organism>
<dbReference type="InterPro" id="IPR053134">
    <property type="entry name" value="RNA-dir_DNA_polymerase"/>
</dbReference>
<dbReference type="AlphaFoldDB" id="A0A0R0M4I3"/>